<protein>
    <submittedName>
        <fullName evidence="1">Uncharacterized protein</fullName>
    </submittedName>
</protein>
<dbReference type="Proteomes" id="UP000250266">
    <property type="component" value="Unassembled WGS sequence"/>
</dbReference>
<dbReference type="AlphaFoldDB" id="A0A8E2JGJ2"/>
<evidence type="ECO:0000313" key="2">
    <source>
        <dbReference type="Proteomes" id="UP000250266"/>
    </source>
</evidence>
<accession>A0A8E2JGJ2</accession>
<keyword evidence="2" id="KW-1185">Reference proteome</keyword>
<reference evidence="1 2" key="1">
    <citation type="journal article" date="2016" name="Nat. Commun.">
        <title>Ectomycorrhizal ecology is imprinted in the genome of the dominant symbiotic fungus Cenococcum geophilum.</title>
        <authorList>
            <consortium name="DOE Joint Genome Institute"/>
            <person name="Peter M."/>
            <person name="Kohler A."/>
            <person name="Ohm R.A."/>
            <person name="Kuo A."/>
            <person name="Krutzmann J."/>
            <person name="Morin E."/>
            <person name="Arend M."/>
            <person name="Barry K.W."/>
            <person name="Binder M."/>
            <person name="Choi C."/>
            <person name="Clum A."/>
            <person name="Copeland A."/>
            <person name="Grisel N."/>
            <person name="Haridas S."/>
            <person name="Kipfer T."/>
            <person name="LaButti K."/>
            <person name="Lindquist E."/>
            <person name="Lipzen A."/>
            <person name="Maire R."/>
            <person name="Meier B."/>
            <person name="Mihaltcheva S."/>
            <person name="Molinier V."/>
            <person name="Murat C."/>
            <person name="Poggeler S."/>
            <person name="Quandt C.A."/>
            <person name="Sperisen C."/>
            <person name="Tritt A."/>
            <person name="Tisserant E."/>
            <person name="Crous P.W."/>
            <person name="Henrissat B."/>
            <person name="Nehls U."/>
            <person name="Egli S."/>
            <person name="Spatafora J.W."/>
            <person name="Grigoriev I.V."/>
            <person name="Martin F.M."/>
        </authorList>
    </citation>
    <scope>NUCLEOTIDE SEQUENCE [LARGE SCALE GENOMIC DNA]</scope>
    <source>
        <strain evidence="1 2">CBS 459.81</strain>
    </source>
</reference>
<proteinExistence type="predicted"/>
<name>A0A8E2JGJ2_9PEZI</name>
<gene>
    <name evidence="1" type="ORF">K432DRAFT_381066</name>
</gene>
<organism evidence="1 2">
    <name type="scientific">Lepidopterella palustris CBS 459.81</name>
    <dbReference type="NCBI Taxonomy" id="1314670"/>
    <lineage>
        <taxon>Eukaryota</taxon>
        <taxon>Fungi</taxon>
        <taxon>Dikarya</taxon>
        <taxon>Ascomycota</taxon>
        <taxon>Pezizomycotina</taxon>
        <taxon>Dothideomycetes</taxon>
        <taxon>Pleosporomycetidae</taxon>
        <taxon>Mytilinidiales</taxon>
        <taxon>Argynnaceae</taxon>
        <taxon>Lepidopterella</taxon>
    </lineage>
</organism>
<evidence type="ECO:0000313" key="1">
    <source>
        <dbReference type="EMBL" id="OCK81708.1"/>
    </source>
</evidence>
<dbReference type="EMBL" id="KV744911">
    <property type="protein sequence ID" value="OCK81708.1"/>
    <property type="molecule type" value="Genomic_DNA"/>
</dbReference>
<sequence length="69" mass="7918">MSLTIQQCTSNIMPKSLLFIPTIAVFLRMKPKGNTPHVIYIHNQLIASIWHCFDPTTHWSVCRLSHQGD</sequence>